<dbReference type="KEGG" id="sbi:8068240"/>
<organism evidence="2 3">
    <name type="scientific">Sorghum bicolor</name>
    <name type="common">Sorghum</name>
    <name type="synonym">Sorghum vulgare</name>
    <dbReference type="NCBI Taxonomy" id="4558"/>
    <lineage>
        <taxon>Eukaryota</taxon>
        <taxon>Viridiplantae</taxon>
        <taxon>Streptophyta</taxon>
        <taxon>Embryophyta</taxon>
        <taxon>Tracheophyta</taxon>
        <taxon>Spermatophyta</taxon>
        <taxon>Magnoliopsida</taxon>
        <taxon>Liliopsida</taxon>
        <taxon>Poales</taxon>
        <taxon>Poaceae</taxon>
        <taxon>PACMAD clade</taxon>
        <taxon>Panicoideae</taxon>
        <taxon>Andropogonodae</taxon>
        <taxon>Andropogoneae</taxon>
        <taxon>Sorghinae</taxon>
        <taxon>Sorghum</taxon>
    </lineage>
</organism>
<dbReference type="PANTHER" id="PTHR33085">
    <property type="entry name" value="OS12G0113100 PROTEIN-RELATED"/>
    <property type="match status" value="1"/>
</dbReference>
<feature type="region of interest" description="Disordered" evidence="1">
    <location>
        <begin position="1"/>
        <end position="24"/>
    </location>
</feature>
<dbReference type="Proteomes" id="UP000807115">
    <property type="component" value="Chromosome 4"/>
</dbReference>
<reference evidence="2" key="2">
    <citation type="submission" date="2020-10" db="EMBL/GenBank/DDBJ databases">
        <authorList>
            <person name="Cooper E.A."/>
            <person name="Brenton Z.W."/>
            <person name="Flinn B.S."/>
            <person name="Jenkins J."/>
            <person name="Shu S."/>
            <person name="Flowers D."/>
            <person name="Luo F."/>
            <person name="Wang Y."/>
            <person name="Xia P."/>
            <person name="Barry K."/>
            <person name="Daum C."/>
            <person name="Lipzen A."/>
            <person name="Yoshinaga Y."/>
            <person name="Schmutz J."/>
            <person name="Saski C."/>
            <person name="Vermerris W."/>
            <person name="Kresovich S."/>
        </authorList>
    </citation>
    <scope>NUCLEOTIDE SEQUENCE</scope>
</reference>
<dbReference type="Gramene" id="EES06172">
    <property type="protein sequence ID" value="EES06172"/>
    <property type="gene ID" value="SORBI_3004G016100"/>
</dbReference>
<evidence type="ECO:0000313" key="3">
    <source>
        <dbReference type="Proteomes" id="UP000807115"/>
    </source>
</evidence>
<evidence type="ECO:0000256" key="1">
    <source>
        <dbReference type="SAM" id="MobiDB-lite"/>
    </source>
</evidence>
<evidence type="ECO:0000313" key="2">
    <source>
        <dbReference type="EMBL" id="KAG0531380.1"/>
    </source>
</evidence>
<dbReference type="EMBL" id="CM027683">
    <property type="protein sequence ID" value="KAG0531380.1"/>
    <property type="molecule type" value="Genomic_DNA"/>
</dbReference>
<gene>
    <name evidence="2" type="ORF">BDA96_04G018500</name>
</gene>
<protein>
    <submittedName>
        <fullName evidence="2">Uncharacterized protein</fullName>
    </submittedName>
</protein>
<reference evidence="2" key="1">
    <citation type="journal article" date="2019" name="BMC Genomics">
        <title>A new reference genome for Sorghum bicolor reveals high levels of sequence similarity between sweet and grain genotypes: implications for the genetics of sugar metabolism.</title>
        <authorList>
            <person name="Cooper E.A."/>
            <person name="Brenton Z.W."/>
            <person name="Flinn B.S."/>
            <person name="Jenkins J."/>
            <person name="Shu S."/>
            <person name="Flowers D."/>
            <person name="Luo F."/>
            <person name="Wang Y."/>
            <person name="Xia P."/>
            <person name="Barry K."/>
            <person name="Daum C."/>
            <person name="Lipzen A."/>
            <person name="Yoshinaga Y."/>
            <person name="Schmutz J."/>
            <person name="Saski C."/>
            <person name="Vermerris W."/>
            <person name="Kresovich S."/>
        </authorList>
    </citation>
    <scope>NUCLEOTIDE SEQUENCE</scope>
</reference>
<dbReference type="Pfam" id="PF07893">
    <property type="entry name" value="DUF1668"/>
    <property type="match status" value="1"/>
</dbReference>
<accession>A0A921R1L8</accession>
<dbReference type="PANTHER" id="PTHR33085:SF68">
    <property type="entry name" value="DUF1618 DOMAIN-CONTAINING PROTEIN"/>
    <property type="match status" value="1"/>
</dbReference>
<sequence length="360" mass="40426">MSNKRREQDGQNPRVAGGGDKKPRRGREHLYLLLDDWDKGFSIHKIDADSFDTTTNDGLQSGVAGHLPEPPALRLESPAGHVPRNGMSFAALGTKIFAFMTQRCGLVYDSDTAVLAIGAHAPPKMLCGFGVTVAIGEVIYALTYRFFEGQHSFEAMSWEHPTEGWSWKTLPPPPSAFRSRVNSYVLHPDGCTIFMTTANNGCLGTYSFNTKDSAWRWHGEWALPFVGQAHFDGETNSWVGLRWDGYICSCKVVSPDCLNTAPDWQMTKEKLFHKDRQRHMRASLTSMGTNRFCLVQCVKREEVGEGPALGDHDGCVLHLTIFGLKYNHKGELQTTDHHQSTRSFIVSRYRDHFAPIAFWM</sequence>
<proteinExistence type="predicted"/>
<comment type="caution">
    <text evidence="2">The sequence shown here is derived from an EMBL/GenBank/DDBJ whole genome shotgun (WGS) entry which is preliminary data.</text>
</comment>
<dbReference type="AlphaFoldDB" id="A0A921R1L8"/>
<dbReference type="InterPro" id="IPR012871">
    <property type="entry name" value="DUF1668_ORYSA"/>
</dbReference>
<name>A0A921R1L8_SORBI</name>
<dbReference type="OrthoDB" id="586059at2759"/>
<dbReference type="OMA" id="DACEVWS"/>